<sequence length="95" mass="11273">MPSLTTLCDKKHERIEIEPFQKTEPDKAISEDRIRRVFTSTKRRSTARYRSMFTQSRQSRYEAQAISLIKDFNTRTSETVDPIRLVTTDKTRLDF</sequence>
<gene>
    <name evidence="1" type="ORF">PoB_004644300</name>
</gene>
<proteinExistence type="predicted"/>
<name>A0AAV4BL98_9GAST</name>
<reference evidence="1 2" key="1">
    <citation type="journal article" date="2021" name="Elife">
        <title>Chloroplast acquisition without the gene transfer in kleptoplastic sea slugs, Plakobranchus ocellatus.</title>
        <authorList>
            <person name="Maeda T."/>
            <person name="Takahashi S."/>
            <person name="Yoshida T."/>
            <person name="Shimamura S."/>
            <person name="Takaki Y."/>
            <person name="Nagai Y."/>
            <person name="Toyoda A."/>
            <person name="Suzuki Y."/>
            <person name="Arimoto A."/>
            <person name="Ishii H."/>
            <person name="Satoh N."/>
            <person name="Nishiyama T."/>
            <person name="Hasebe M."/>
            <person name="Maruyama T."/>
            <person name="Minagawa J."/>
            <person name="Obokata J."/>
            <person name="Shigenobu S."/>
        </authorList>
    </citation>
    <scope>NUCLEOTIDE SEQUENCE [LARGE SCALE GENOMIC DNA]</scope>
</reference>
<dbReference type="Proteomes" id="UP000735302">
    <property type="component" value="Unassembled WGS sequence"/>
</dbReference>
<evidence type="ECO:0000313" key="2">
    <source>
        <dbReference type="Proteomes" id="UP000735302"/>
    </source>
</evidence>
<dbReference type="AlphaFoldDB" id="A0AAV4BL98"/>
<comment type="caution">
    <text evidence="1">The sequence shown here is derived from an EMBL/GenBank/DDBJ whole genome shotgun (WGS) entry which is preliminary data.</text>
</comment>
<organism evidence="1 2">
    <name type="scientific">Plakobranchus ocellatus</name>
    <dbReference type="NCBI Taxonomy" id="259542"/>
    <lineage>
        <taxon>Eukaryota</taxon>
        <taxon>Metazoa</taxon>
        <taxon>Spiralia</taxon>
        <taxon>Lophotrochozoa</taxon>
        <taxon>Mollusca</taxon>
        <taxon>Gastropoda</taxon>
        <taxon>Heterobranchia</taxon>
        <taxon>Euthyneura</taxon>
        <taxon>Panpulmonata</taxon>
        <taxon>Sacoglossa</taxon>
        <taxon>Placobranchoidea</taxon>
        <taxon>Plakobranchidae</taxon>
        <taxon>Plakobranchus</taxon>
    </lineage>
</organism>
<protein>
    <submittedName>
        <fullName evidence="1">Uncharacterized protein</fullName>
    </submittedName>
</protein>
<keyword evidence="2" id="KW-1185">Reference proteome</keyword>
<evidence type="ECO:0000313" key="1">
    <source>
        <dbReference type="EMBL" id="GFO19938.1"/>
    </source>
</evidence>
<dbReference type="EMBL" id="BLXT01005122">
    <property type="protein sequence ID" value="GFO19938.1"/>
    <property type="molecule type" value="Genomic_DNA"/>
</dbReference>
<accession>A0AAV4BL98</accession>